<dbReference type="InterPro" id="IPR039119">
    <property type="entry name" value="ABT1/Esf2"/>
</dbReference>
<dbReference type="GO" id="GO:0000472">
    <property type="term" value="P:endonucleolytic cleavage to generate mature 5'-end of SSU-rRNA from (SSU-rRNA, 5.8S rRNA, LSU-rRNA)"/>
    <property type="evidence" value="ECO:0007669"/>
    <property type="project" value="TreeGrafter"/>
</dbReference>
<dbReference type="Proteomes" id="UP000076798">
    <property type="component" value="Unassembled WGS sequence"/>
</dbReference>
<organism evidence="7 8">
    <name type="scientific">Sistotremastrum suecicum HHB10207 ss-3</name>
    <dbReference type="NCBI Taxonomy" id="1314776"/>
    <lineage>
        <taxon>Eukaryota</taxon>
        <taxon>Fungi</taxon>
        <taxon>Dikarya</taxon>
        <taxon>Basidiomycota</taxon>
        <taxon>Agaricomycotina</taxon>
        <taxon>Agaricomycetes</taxon>
        <taxon>Sistotremastrales</taxon>
        <taxon>Sistotremastraceae</taxon>
        <taxon>Sistotremastrum</taxon>
    </lineage>
</organism>
<accession>A0A166AP57</accession>
<dbReference type="STRING" id="1314776.A0A166AP57"/>
<comment type="similarity">
    <text evidence="2">Belongs to the ESF2/ABP1 family.</text>
</comment>
<evidence type="ECO:0000256" key="4">
    <source>
        <dbReference type="ARBA" id="ARBA00023242"/>
    </source>
</evidence>
<dbReference type="AlphaFoldDB" id="A0A166AP57"/>
<evidence type="ECO:0000256" key="2">
    <source>
        <dbReference type="ARBA" id="ARBA00005819"/>
    </source>
</evidence>
<feature type="compositionally biased region" description="Basic and acidic residues" evidence="6">
    <location>
        <begin position="213"/>
        <end position="223"/>
    </location>
</feature>
<dbReference type="GO" id="GO:0034462">
    <property type="term" value="P:small-subunit processome assembly"/>
    <property type="evidence" value="ECO:0007669"/>
    <property type="project" value="TreeGrafter"/>
</dbReference>
<evidence type="ECO:0000256" key="6">
    <source>
        <dbReference type="SAM" id="MobiDB-lite"/>
    </source>
</evidence>
<evidence type="ECO:0000256" key="5">
    <source>
        <dbReference type="ARBA" id="ARBA00032634"/>
    </source>
</evidence>
<evidence type="ECO:0000313" key="7">
    <source>
        <dbReference type="EMBL" id="KZT35531.1"/>
    </source>
</evidence>
<dbReference type="InterPro" id="IPR035979">
    <property type="entry name" value="RBD_domain_sf"/>
</dbReference>
<sequence length="268" mass="30696">MSSRNSPEPNPVENDAPSNASEQEEELADSDEDEQQEPVAGPSNPEKSKVLTKEALTDFQAAQEKAGIIYISRIPPGMQPAKVRHLMSAYGEIGRVFLQQEDPKRAHLRRKHTTTKKAHYTEGWVEFKNKKIARRVAEMLNAQPIGGKKGSRWRDDVWSMKYLPRFKWYMLTEQVAHESAMHTAKLRVELNQSRAEQHDYLRQVELARVLEKREKKKKEKEGDDATITKSVNPPAKRKERPDNGTTPKRRKLDAEDGSGLDRVLESVF</sequence>
<dbReference type="CDD" id="cd12263">
    <property type="entry name" value="RRM_ABT1_like"/>
    <property type="match status" value="1"/>
</dbReference>
<feature type="region of interest" description="Disordered" evidence="6">
    <location>
        <begin position="213"/>
        <end position="268"/>
    </location>
</feature>
<name>A0A166AP57_9AGAM</name>
<reference evidence="7 8" key="1">
    <citation type="journal article" date="2016" name="Mol. Biol. Evol.">
        <title>Comparative Genomics of Early-Diverging Mushroom-Forming Fungi Provides Insights into the Origins of Lignocellulose Decay Capabilities.</title>
        <authorList>
            <person name="Nagy L.G."/>
            <person name="Riley R."/>
            <person name="Tritt A."/>
            <person name="Adam C."/>
            <person name="Daum C."/>
            <person name="Floudas D."/>
            <person name="Sun H."/>
            <person name="Yadav J.S."/>
            <person name="Pangilinan J."/>
            <person name="Larsson K.H."/>
            <person name="Matsuura K."/>
            <person name="Barry K."/>
            <person name="Labutti K."/>
            <person name="Kuo R."/>
            <person name="Ohm R.A."/>
            <person name="Bhattacharya S.S."/>
            <person name="Shirouzu T."/>
            <person name="Yoshinaga Y."/>
            <person name="Martin F.M."/>
            <person name="Grigoriev I.V."/>
            <person name="Hibbett D.S."/>
        </authorList>
    </citation>
    <scope>NUCLEOTIDE SEQUENCE [LARGE SCALE GENOMIC DNA]</scope>
    <source>
        <strain evidence="7 8">HHB10207 ss-3</strain>
    </source>
</reference>
<evidence type="ECO:0000313" key="8">
    <source>
        <dbReference type="Proteomes" id="UP000076798"/>
    </source>
</evidence>
<proteinExistence type="inferred from homology"/>
<feature type="region of interest" description="Disordered" evidence="6">
    <location>
        <begin position="1"/>
        <end position="49"/>
    </location>
</feature>
<keyword evidence="3" id="KW-0694">RNA-binding</keyword>
<dbReference type="Gene3D" id="3.30.70.330">
    <property type="match status" value="1"/>
</dbReference>
<dbReference type="GO" id="GO:0000480">
    <property type="term" value="P:endonucleolytic cleavage in 5'-ETS of tricistronic rRNA transcript (SSU-rRNA, 5.8S rRNA, LSU-rRNA)"/>
    <property type="evidence" value="ECO:0007669"/>
    <property type="project" value="TreeGrafter"/>
</dbReference>
<dbReference type="GO" id="GO:0000447">
    <property type="term" value="P:endonucleolytic cleavage in ITS1 to separate SSU-rRNA from 5.8S rRNA and LSU-rRNA from tricistronic rRNA transcript (SSU-rRNA, 5.8S rRNA, LSU-rRNA)"/>
    <property type="evidence" value="ECO:0007669"/>
    <property type="project" value="TreeGrafter"/>
</dbReference>
<dbReference type="GO" id="GO:0005730">
    <property type="term" value="C:nucleolus"/>
    <property type="evidence" value="ECO:0007669"/>
    <property type="project" value="UniProtKB-SubCell"/>
</dbReference>
<comment type="subcellular location">
    <subcellularLocation>
        <location evidence="1">Nucleus</location>
        <location evidence="1">Nucleolus</location>
    </subcellularLocation>
</comment>
<dbReference type="PANTHER" id="PTHR12311:SF7">
    <property type="entry name" value="ACTIVATOR OF BASAL TRANSCRIPTION 1"/>
    <property type="match status" value="1"/>
</dbReference>
<dbReference type="EMBL" id="KV428136">
    <property type="protein sequence ID" value="KZT35531.1"/>
    <property type="molecule type" value="Genomic_DNA"/>
</dbReference>
<evidence type="ECO:0000256" key="3">
    <source>
        <dbReference type="ARBA" id="ARBA00022884"/>
    </source>
</evidence>
<protein>
    <recommendedName>
        <fullName evidence="5">18S rRNA factor 2</fullName>
    </recommendedName>
</protein>
<gene>
    <name evidence="7" type="ORF">SISSUDRAFT_990393</name>
</gene>
<keyword evidence="4" id="KW-0539">Nucleus</keyword>
<dbReference type="OrthoDB" id="287393at2759"/>
<evidence type="ECO:0000256" key="1">
    <source>
        <dbReference type="ARBA" id="ARBA00004604"/>
    </source>
</evidence>
<dbReference type="SUPFAM" id="SSF54928">
    <property type="entry name" value="RNA-binding domain, RBD"/>
    <property type="match status" value="1"/>
</dbReference>
<dbReference type="InterPro" id="IPR012677">
    <property type="entry name" value="Nucleotide-bd_a/b_plait_sf"/>
</dbReference>
<dbReference type="PANTHER" id="PTHR12311">
    <property type="entry name" value="ACTIVATOR OF BASAL TRANSCRIPTION 1"/>
    <property type="match status" value="1"/>
</dbReference>
<dbReference type="InterPro" id="IPR034353">
    <property type="entry name" value="ABT1/ESF2_RRM"/>
</dbReference>
<dbReference type="GO" id="GO:0003723">
    <property type="term" value="F:RNA binding"/>
    <property type="evidence" value="ECO:0007669"/>
    <property type="project" value="UniProtKB-KW"/>
</dbReference>
<feature type="compositionally biased region" description="Acidic residues" evidence="6">
    <location>
        <begin position="22"/>
        <end position="36"/>
    </location>
</feature>
<keyword evidence="8" id="KW-1185">Reference proteome</keyword>